<name>A0ABT6RFM6_9BACT</name>
<proteinExistence type="predicted"/>
<gene>
    <name evidence="5" type="ORF">QJ048_16370</name>
</gene>
<dbReference type="SUPFAM" id="SSF46689">
    <property type="entry name" value="Homeodomain-like"/>
    <property type="match status" value="1"/>
</dbReference>
<evidence type="ECO:0000259" key="4">
    <source>
        <dbReference type="PROSITE" id="PS01124"/>
    </source>
</evidence>
<organism evidence="5 6">
    <name type="scientific">Pinibacter soli</name>
    <dbReference type="NCBI Taxonomy" id="3044211"/>
    <lineage>
        <taxon>Bacteria</taxon>
        <taxon>Pseudomonadati</taxon>
        <taxon>Bacteroidota</taxon>
        <taxon>Chitinophagia</taxon>
        <taxon>Chitinophagales</taxon>
        <taxon>Chitinophagaceae</taxon>
        <taxon>Pinibacter</taxon>
    </lineage>
</organism>
<sequence length="323" mass="37542">MIELYSDVYGQILLQPLLPKGFKSYIIAGSEPYSYSGEAGQILIQQIVSSNYTIFFADYQFNSKTKITLHISGFVFQSYIVLNEDVNAYIDRTAHVKLRQGHFMLLQNPSREVTFLFEKGRKYFAFGSSYAPTFIDEYLNNFASFKKTYSKLREDQMTLITKTPRHAPRKILDDIYDILHCPYEGTWREKFIDNNVDDIFFLQLAEMYKEPARTTTVASYQQDALHEARRIILADLTKHYSNKELAKKVHLSSYFFKTGFKELFGIAPFECLIDARLNTAKRLLVETDKPLKEIARIVGYSRQSSFANAFNRHFNYTPGSLRK</sequence>
<dbReference type="SMART" id="SM00342">
    <property type="entry name" value="HTH_ARAC"/>
    <property type="match status" value="1"/>
</dbReference>
<evidence type="ECO:0000313" key="6">
    <source>
        <dbReference type="Proteomes" id="UP001226434"/>
    </source>
</evidence>
<dbReference type="Pfam" id="PF12833">
    <property type="entry name" value="HTH_18"/>
    <property type="match status" value="1"/>
</dbReference>
<feature type="domain" description="HTH araC/xylS-type" evidence="4">
    <location>
        <begin position="226"/>
        <end position="323"/>
    </location>
</feature>
<evidence type="ECO:0000313" key="5">
    <source>
        <dbReference type="EMBL" id="MDI3321371.1"/>
    </source>
</evidence>
<dbReference type="InterPro" id="IPR018062">
    <property type="entry name" value="HTH_AraC-typ_CS"/>
</dbReference>
<accession>A0ABT6RFM6</accession>
<reference evidence="5 6" key="1">
    <citation type="submission" date="2023-05" db="EMBL/GenBank/DDBJ databases">
        <title>Genome sequence of Pinibacter sp. MAH-24.</title>
        <authorList>
            <person name="Huq M.A."/>
        </authorList>
    </citation>
    <scope>NUCLEOTIDE SEQUENCE [LARGE SCALE GENOMIC DNA]</scope>
    <source>
        <strain evidence="5 6">MAH-24</strain>
    </source>
</reference>
<keyword evidence="6" id="KW-1185">Reference proteome</keyword>
<dbReference type="EMBL" id="JASBRG010000007">
    <property type="protein sequence ID" value="MDI3321371.1"/>
    <property type="molecule type" value="Genomic_DNA"/>
</dbReference>
<keyword evidence="1" id="KW-0805">Transcription regulation</keyword>
<dbReference type="InterPro" id="IPR018060">
    <property type="entry name" value="HTH_AraC"/>
</dbReference>
<dbReference type="PANTHER" id="PTHR47893:SF1">
    <property type="entry name" value="REGULATORY PROTEIN PCHR"/>
    <property type="match status" value="1"/>
</dbReference>
<keyword evidence="2" id="KW-0238">DNA-binding</keyword>
<evidence type="ECO:0000256" key="2">
    <source>
        <dbReference type="ARBA" id="ARBA00023125"/>
    </source>
</evidence>
<evidence type="ECO:0000256" key="3">
    <source>
        <dbReference type="ARBA" id="ARBA00023163"/>
    </source>
</evidence>
<dbReference type="PROSITE" id="PS00041">
    <property type="entry name" value="HTH_ARAC_FAMILY_1"/>
    <property type="match status" value="1"/>
</dbReference>
<protein>
    <submittedName>
        <fullName evidence="5">AraC family transcriptional regulator</fullName>
    </submittedName>
</protein>
<dbReference type="PANTHER" id="PTHR47893">
    <property type="entry name" value="REGULATORY PROTEIN PCHR"/>
    <property type="match status" value="1"/>
</dbReference>
<comment type="caution">
    <text evidence="5">The sequence shown here is derived from an EMBL/GenBank/DDBJ whole genome shotgun (WGS) entry which is preliminary data.</text>
</comment>
<dbReference type="InterPro" id="IPR009057">
    <property type="entry name" value="Homeodomain-like_sf"/>
</dbReference>
<dbReference type="Gene3D" id="1.10.10.60">
    <property type="entry name" value="Homeodomain-like"/>
    <property type="match status" value="2"/>
</dbReference>
<dbReference type="InterPro" id="IPR053142">
    <property type="entry name" value="PchR_regulatory_protein"/>
</dbReference>
<dbReference type="RefSeq" id="WP_282335480.1">
    <property type="nucleotide sequence ID" value="NZ_JASBRG010000007.1"/>
</dbReference>
<dbReference type="PROSITE" id="PS01124">
    <property type="entry name" value="HTH_ARAC_FAMILY_2"/>
    <property type="match status" value="1"/>
</dbReference>
<evidence type="ECO:0000256" key="1">
    <source>
        <dbReference type="ARBA" id="ARBA00023015"/>
    </source>
</evidence>
<keyword evidence="3" id="KW-0804">Transcription</keyword>
<dbReference type="Proteomes" id="UP001226434">
    <property type="component" value="Unassembled WGS sequence"/>
</dbReference>